<name>A0A6A5Y1S1_9PLEO</name>
<evidence type="ECO:0000256" key="2">
    <source>
        <dbReference type="ARBA" id="ARBA00022723"/>
    </source>
</evidence>
<evidence type="ECO:0000313" key="8">
    <source>
        <dbReference type="EMBL" id="KAF2019007.1"/>
    </source>
</evidence>
<protein>
    <recommendedName>
        <fullName evidence="7">Zn(2)-C6 fungal-type domain-containing protein</fullName>
    </recommendedName>
</protein>
<evidence type="ECO:0000256" key="4">
    <source>
        <dbReference type="ARBA" id="ARBA00023163"/>
    </source>
</evidence>
<dbReference type="CDD" id="cd00067">
    <property type="entry name" value="GAL4"/>
    <property type="match status" value="1"/>
</dbReference>
<sequence length="245" mass="26894">MFSAPPPKENKHVACARCRERKVKCDGGKPGCRRCQRNGHSCQYVRGKKQQTPNEWVQHLRTFSAAPSNTKTHNGHASKAVVPQSSGSVDSTAGRSASSEVSNLHSRSPSPYEQHSLAYAQSDTWNAYGAPNTSWPQDGYCSTAVSNASFEDNPSNFMPMAPFYADPGYQSGYLMPENDNSFLMRSSTPTSQASEAISTEECVDPAYIPYPPTSYYAHTPVSLPQSTAPIPFNYGYQTSMYTSQF</sequence>
<dbReference type="GO" id="GO:0005634">
    <property type="term" value="C:nucleus"/>
    <property type="evidence" value="ECO:0007669"/>
    <property type="project" value="UniProtKB-SubCell"/>
</dbReference>
<dbReference type="SUPFAM" id="SSF57701">
    <property type="entry name" value="Zn2/Cys6 DNA-binding domain"/>
    <property type="match status" value="1"/>
</dbReference>
<dbReference type="GeneID" id="54288231"/>
<dbReference type="InterPro" id="IPR050815">
    <property type="entry name" value="TF_fung"/>
</dbReference>
<dbReference type="PANTHER" id="PTHR47338:SF5">
    <property type="entry name" value="ZN(II)2CYS6 TRANSCRIPTION FACTOR (EUROFUNG)"/>
    <property type="match status" value="1"/>
</dbReference>
<keyword evidence="3" id="KW-0805">Transcription regulation</keyword>
<keyword evidence="4" id="KW-0804">Transcription</keyword>
<dbReference type="GO" id="GO:0000981">
    <property type="term" value="F:DNA-binding transcription factor activity, RNA polymerase II-specific"/>
    <property type="evidence" value="ECO:0007669"/>
    <property type="project" value="InterPro"/>
</dbReference>
<evidence type="ECO:0000256" key="6">
    <source>
        <dbReference type="SAM" id="MobiDB-lite"/>
    </source>
</evidence>
<dbReference type="PROSITE" id="PS50048">
    <property type="entry name" value="ZN2_CY6_FUNGAL_2"/>
    <property type="match status" value="1"/>
</dbReference>
<proteinExistence type="predicted"/>
<dbReference type="PROSITE" id="PS00463">
    <property type="entry name" value="ZN2_CY6_FUNGAL_1"/>
    <property type="match status" value="1"/>
</dbReference>
<evidence type="ECO:0000259" key="7">
    <source>
        <dbReference type="PROSITE" id="PS50048"/>
    </source>
</evidence>
<comment type="subcellular location">
    <subcellularLocation>
        <location evidence="1">Nucleus</location>
    </subcellularLocation>
</comment>
<dbReference type="PANTHER" id="PTHR47338">
    <property type="entry name" value="ZN(II)2CYS6 TRANSCRIPTION FACTOR (EUROFUNG)-RELATED"/>
    <property type="match status" value="1"/>
</dbReference>
<dbReference type="Gene3D" id="4.10.240.10">
    <property type="entry name" value="Zn(2)-C6 fungal-type DNA-binding domain"/>
    <property type="match status" value="1"/>
</dbReference>
<feature type="domain" description="Zn(2)-C6 fungal-type" evidence="7">
    <location>
        <begin position="14"/>
        <end position="44"/>
    </location>
</feature>
<accession>A0A6A5Y1S1</accession>
<organism evidence="8 9">
    <name type="scientific">Aaosphaeria arxii CBS 175.79</name>
    <dbReference type="NCBI Taxonomy" id="1450172"/>
    <lineage>
        <taxon>Eukaryota</taxon>
        <taxon>Fungi</taxon>
        <taxon>Dikarya</taxon>
        <taxon>Ascomycota</taxon>
        <taxon>Pezizomycotina</taxon>
        <taxon>Dothideomycetes</taxon>
        <taxon>Pleosporomycetidae</taxon>
        <taxon>Pleosporales</taxon>
        <taxon>Pleosporales incertae sedis</taxon>
        <taxon>Aaosphaeria</taxon>
    </lineage>
</organism>
<gene>
    <name evidence="8" type="ORF">BU24DRAFT_447600</name>
</gene>
<keyword evidence="5" id="KW-0539">Nucleus</keyword>
<dbReference type="OrthoDB" id="5069333at2759"/>
<dbReference type="InterPro" id="IPR001138">
    <property type="entry name" value="Zn2Cys6_DnaBD"/>
</dbReference>
<dbReference type="SMART" id="SM00066">
    <property type="entry name" value="GAL4"/>
    <property type="match status" value="1"/>
</dbReference>
<keyword evidence="9" id="KW-1185">Reference proteome</keyword>
<dbReference type="AlphaFoldDB" id="A0A6A5Y1S1"/>
<dbReference type="Proteomes" id="UP000799778">
    <property type="component" value="Unassembled WGS sequence"/>
</dbReference>
<dbReference type="Pfam" id="PF00172">
    <property type="entry name" value="Zn_clus"/>
    <property type="match status" value="1"/>
</dbReference>
<evidence type="ECO:0000256" key="1">
    <source>
        <dbReference type="ARBA" id="ARBA00004123"/>
    </source>
</evidence>
<evidence type="ECO:0000256" key="5">
    <source>
        <dbReference type="ARBA" id="ARBA00023242"/>
    </source>
</evidence>
<feature type="compositionally biased region" description="Polar residues" evidence="6">
    <location>
        <begin position="83"/>
        <end position="113"/>
    </location>
</feature>
<dbReference type="InterPro" id="IPR036864">
    <property type="entry name" value="Zn2-C6_fun-type_DNA-bd_sf"/>
</dbReference>
<evidence type="ECO:0000256" key="3">
    <source>
        <dbReference type="ARBA" id="ARBA00023015"/>
    </source>
</evidence>
<keyword evidence="2" id="KW-0479">Metal-binding</keyword>
<dbReference type="RefSeq" id="XP_033387346.1">
    <property type="nucleotide sequence ID" value="XM_033530834.1"/>
</dbReference>
<dbReference type="EMBL" id="ML978067">
    <property type="protein sequence ID" value="KAF2019007.1"/>
    <property type="molecule type" value="Genomic_DNA"/>
</dbReference>
<feature type="region of interest" description="Disordered" evidence="6">
    <location>
        <begin position="66"/>
        <end position="113"/>
    </location>
</feature>
<evidence type="ECO:0000313" key="9">
    <source>
        <dbReference type="Proteomes" id="UP000799778"/>
    </source>
</evidence>
<dbReference type="GO" id="GO:0008270">
    <property type="term" value="F:zinc ion binding"/>
    <property type="evidence" value="ECO:0007669"/>
    <property type="project" value="InterPro"/>
</dbReference>
<reference evidence="8" key="1">
    <citation type="journal article" date="2020" name="Stud. Mycol.">
        <title>101 Dothideomycetes genomes: a test case for predicting lifestyles and emergence of pathogens.</title>
        <authorList>
            <person name="Haridas S."/>
            <person name="Albert R."/>
            <person name="Binder M."/>
            <person name="Bloem J."/>
            <person name="Labutti K."/>
            <person name="Salamov A."/>
            <person name="Andreopoulos B."/>
            <person name="Baker S."/>
            <person name="Barry K."/>
            <person name="Bills G."/>
            <person name="Bluhm B."/>
            <person name="Cannon C."/>
            <person name="Castanera R."/>
            <person name="Culley D."/>
            <person name="Daum C."/>
            <person name="Ezra D."/>
            <person name="Gonzalez J."/>
            <person name="Henrissat B."/>
            <person name="Kuo A."/>
            <person name="Liang C."/>
            <person name="Lipzen A."/>
            <person name="Lutzoni F."/>
            <person name="Magnuson J."/>
            <person name="Mondo S."/>
            <person name="Nolan M."/>
            <person name="Ohm R."/>
            <person name="Pangilinan J."/>
            <person name="Park H.-J."/>
            <person name="Ramirez L."/>
            <person name="Alfaro M."/>
            <person name="Sun H."/>
            <person name="Tritt A."/>
            <person name="Yoshinaga Y."/>
            <person name="Zwiers L.-H."/>
            <person name="Turgeon B."/>
            <person name="Goodwin S."/>
            <person name="Spatafora J."/>
            <person name="Crous P."/>
            <person name="Grigoriev I."/>
        </authorList>
    </citation>
    <scope>NUCLEOTIDE SEQUENCE</scope>
    <source>
        <strain evidence="8">CBS 175.79</strain>
    </source>
</reference>